<dbReference type="EMBL" id="JABSTQ010011516">
    <property type="protein sequence ID" value="KAG0410510.1"/>
    <property type="molecule type" value="Genomic_DNA"/>
</dbReference>
<name>A0AC60NTU2_IXOPE</name>
<comment type="caution">
    <text evidence="1">The sequence shown here is derived from an EMBL/GenBank/DDBJ whole genome shotgun (WGS) entry which is preliminary data.</text>
</comment>
<organism evidence="1 2">
    <name type="scientific">Ixodes persulcatus</name>
    <name type="common">Taiga tick</name>
    <dbReference type="NCBI Taxonomy" id="34615"/>
    <lineage>
        <taxon>Eukaryota</taxon>
        <taxon>Metazoa</taxon>
        <taxon>Ecdysozoa</taxon>
        <taxon>Arthropoda</taxon>
        <taxon>Chelicerata</taxon>
        <taxon>Arachnida</taxon>
        <taxon>Acari</taxon>
        <taxon>Parasitiformes</taxon>
        <taxon>Ixodida</taxon>
        <taxon>Ixodoidea</taxon>
        <taxon>Ixodidae</taxon>
        <taxon>Ixodinae</taxon>
        <taxon>Ixodes</taxon>
    </lineage>
</organism>
<proteinExistence type="predicted"/>
<sequence length="112" mass="11459">MASGRPASLPSPCPRRAYLDSLCPPGGPGRAFRRQLGPSLESNPCPTANASGRPAAAGRPEFPASSLAGRLIIGRCPGREALAGRRPQSADVGPSDCRFGGGRGRLAPGARR</sequence>
<evidence type="ECO:0000313" key="2">
    <source>
        <dbReference type="Proteomes" id="UP000805193"/>
    </source>
</evidence>
<dbReference type="Proteomes" id="UP000805193">
    <property type="component" value="Unassembled WGS sequence"/>
</dbReference>
<accession>A0AC60NTU2</accession>
<protein>
    <submittedName>
        <fullName evidence="1">Uncharacterized protein</fullName>
    </submittedName>
</protein>
<keyword evidence="2" id="KW-1185">Reference proteome</keyword>
<gene>
    <name evidence="1" type="ORF">HPB47_012368</name>
</gene>
<reference evidence="1 2" key="1">
    <citation type="journal article" date="2020" name="Cell">
        <title>Large-Scale Comparative Analyses of Tick Genomes Elucidate Their Genetic Diversity and Vector Capacities.</title>
        <authorList>
            <consortium name="Tick Genome and Microbiome Consortium (TIGMIC)"/>
            <person name="Jia N."/>
            <person name="Wang J."/>
            <person name="Shi W."/>
            <person name="Du L."/>
            <person name="Sun Y."/>
            <person name="Zhan W."/>
            <person name="Jiang J.F."/>
            <person name="Wang Q."/>
            <person name="Zhang B."/>
            <person name="Ji P."/>
            <person name="Bell-Sakyi L."/>
            <person name="Cui X.M."/>
            <person name="Yuan T.T."/>
            <person name="Jiang B.G."/>
            <person name="Yang W.F."/>
            <person name="Lam T.T."/>
            <person name="Chang Q.C."/>
            <person name="Ding S.J."/>
            <person name="Wang X.J."/>
            <person name="Zhu J.G."/>
            <person name="Ruan X.D."/>
            <person name="Zhao L."/>
            <person name="Wei J.T."/>
            <person name="Ye R.Z."/>
            <person name="Que T.C."/>
            <person name="Du C.H."/>
            <person name="Zhou Y.H."/>
            <person name="Cheng J.X."/>
            <person name="Dai P.F."/>
            <person name="Guo W.B."/>
            <person name="Han X.H."/>
            <person name="Huang E.J."/>
            <person name="Li L.F."/>
            <person name="Wei W."/>
            <person name="Gao Y.C."/>
            <person name="Liu J.Z."/>
            <person name="Shao H.Z."/>
            <person name="Wang X."/>
            <person name="Wang C.C."/>
            <person name="Yang T.C."/>
            <person name="Huo Q.B."/>
            <person name="Li W."/>
            <person name="Chen H.Y."/>
            <person name="Chen S.E."/>
            <person name="Zhou L.G."/>
            <person name="Ni X.B."/>
            <person name="Tian J.H."/>
            <person name="Sheng Y."/>
            <person name="Liu T."/>
            <person name="Pan Y.S."/>
            <person name="Xia L.Y."/>
            <person name="Li J."/>
            <person name="Zhao F."/>
            <person name="Cao W.C."/>
        </authorList>
    </citation>
    <scope>NUCLEOTIDE SEQUENCE [LARGE SCALE GENOMIC DNA]</scope>
    <source>
        <strain evidence="1">Iper-2018</strain>
    </source>
</reference>
<evidence type="ECO:0000313" key="1">
    <source>
        <dbReference type="EMBL" id="KAG0410510.1"/>
    </source>
</evidence>